<comment type="similarity">
    <text evidence="1">Belongs to the PC-esterase family. TBL subfamily.</text>
</comment>
<evidence type="ECO:0000259" key="2">
    <source>
        <dbReference type="Pfam" id="PF13839"/>
    </source>
</evidence>
<evidence type="ECO:0000313" key="4">
    <source>
        <dbReference type="Proteomes" id="UP000233551"/>
    </source>
</evidence>
<evidence type="ECO:0000313" key="3">
    <source>
        <dbReference type="EMBL" id="PKI44022.1"/>
    </source>
</evidence>
<dbReference type="InterPro" id="IPR026057">
    <property type="entry name" value="TBL_C"/>
</dbReference>
<organism evidence="3 4">
    <name type="scientific">Punica granatum</name>
    <name type="common">Pomegranate</name>
    <dbReference type="NCBI Taxonomy" id="22663"/>
    <lineage>
        <taxon>Eukaryota</taxon>
        <taxon>Viridiplantae</taxon>
        <taxon>Streptophyta</taxon>
        <taxon>Embryophyta</taxon>
        <taxon>Tracheophyta</taxon>
        <taxon>Spermatophyta</taxon>
        <taxon>Magnoliopsida</taxon>
        <taxon>eudicotyledons</taxon>
        <taxon>Gunneridae</taxon>
        <taxon>Pentapetalae</taxon>
        <taxon>rosids</taxon>
        <taxon>malvids</taxon>
        <taxon>Myrtales</taxon>
        <taxon>Lythraceae</taxon>
        <taxon>Punica</taxon>
    </lineage>
</organism>
<reference evidence="3 4" key="1">
    <citation type="submission" date="2017-11" db="EMBL/GenBank/DDBJ databases">
        <title>De-novo sequencing of pomegranate (Punica granatum L.) genome.</title>
        <authorList>
            <person name="Akparov Z."/>
            <person name="Amiraslanov A."/>
            <person name="Hajiyeva S."/>
            <person name="Abbasov M."/>
            <person name="Kaur K."/>
            <person name="Hamwieh A."/>
            <person name="Solovyev V."/>
            <person name="Salamov A."/>
            <person name="Braich B."/>
            <person name="Kosarev P."/>
            <person name="Mahmoud A."/>
            <person name="Hajiyev E."/>
            <person name="Babayeva S."/>
            <person name="Izzatullayeva V."/>
            <person name="Mammadov A."/>
            <person name="Mammadov A."/>
            <person name="Sharifova S."/>
            <person name="Ojaghi J."/>
            <person name="Eynullazada K."/>
            <person name="Bayramov B."/>
            <person name="Abdulazimova A."/>
            <person name="Shahmuradov I."/>
        </authorList>
    </citation>
    <scope>NUCLEOTIDE SEQUENCE [LARGE SCALE GENOMIC DNA]</scope>
    <source>
        <strain evidence="4">cv. AG2017</strain>
        <tissue evidence="3">Leaf</tissue>
    </source>
</reference>
<dbReference type="GO" id="GO:0005794">
    <property type="term" value="C:Golgi apparatus"/>
    <property type="evidence" value="ECO:0007669"/>
    <property type="project" value="TreeGrafter"/>
</dbReference>
<proteinExistence type="inferred from homology"/>
<dbReference type="Pfam" id="PF13839">
    <property type="entry name" value="PC-Esterase"/>
    <property type="match status" value="1"/>
</dbReference>
<gene>
    <name evidence="3" type="ORF">CRG98_035607</name>
</gene>
<dbReference type="AlphaFoldDB" id="A0A2I0IJ67"/>
<sequence length="242" mass="28021">MADLTKVILKYRWQPAALRPRSCKSNEFDPRFMSRYFGKKIMFVGDSLGKNKWQSLTCILHNTSPRARINLTRTRQLSTFSFPDYNNMDLVFSHNPFLVDIVKARNGRVLKLDSIKRGEKLIFNSWHWWVRTGRKQEWDFIRVGRKTYKDMDWLAAYEIALKTRAQWVDTTVDTRKTKVIFQGVSPAHKNCAAVAAEKGWSPVGARGPRPWIARTGASPGSLIPGMDSYILLYHRTRAVQEL</sequence>
<dbReference type="PANTHER" id="PTHR32285">
    <property type="entry name" value="PROTEIN TRICHOME BIREFRINGENCE-LIKE 9-RELATED"/>
    <property type="match status" value="1"/>
</dbReference>
<dbReference type="PANTHER" id="PTHR32285:SF149">
    <property type="entry name" value="TRICHOME BIREFRINGENCE-LIKE N-TERMINAL DOMAIN-CONTAINING PROTEIN"/>
    <property type="match status" value="1"/>
</dbReference>
<dbReference type="EMBL" id="PGOL01002957">
    <property type="protein sequence ID" value="PKI44022.1"/>
    <property type="molecule type" value="Genomic_DNA"/>
</dbReference>
<dbReference type="InterPro" id="IPR029962">
    <property type="entry name" value="TBL"/>
</dbReference>
<comment type="caution">
    <text evidence="3">The sequence shown here is derived from an EMBL/GenBank/DDBJ whole genome shotgun (WGS) entry which is preliminary data.</text>
</comment>
<protein>
    <recommendedName>
        <fullName evidence="2">Trichome birefringence-like C-terminal domain-containing protein</fullName>
    </recommendedName>
</protein>
<dbReference type="GO" id="GO:0016413">
    <property type="term" value="F:O-acetyltransferase activity"/>
    <property type="evidence" value="ECO:0007669"/>
    <property type="project" value="InterPro"/>
</dbReference>
<dbReference type="STRING" id="22663.A0A2I0IJ67"/>
<evidence type="ECO:0000256" key="1">
    <source>
        <dbReference type="ARBA" id="ARBA00007727"/>
    </source>
</evidence>
<dbReference type="Proteomes" id="UP000233551">
    <property type="component" value="Unassembled WGS sequence"/>
</dbReference>
<name>A0A2I0IJ67_PUNGR</name>
<feature type="domain" description="Trichome birefringence-like C-terminal" evidence="2">
    <location>
        <begin position="28"/>
        <end position="190"/>
    </location>
</feature>
<keyword evidence="4" id="KW-1185">Reference proteome</keyword>
<accession>A0A2I0IJ67</accession>